<dbReference type="Gene3D" id="2.40.100.10">
    <property type="entry name" value="Cyclophilin-like"/>
    <property type="match status" value="1"/>
</dbReference>
<comment type="caution">
    <text evidence="5">The sequence shown here is derived from an EMBL/GenBank/DDBJ whole genome shotgun (WGS) entry which is preliminary data.</text>
</comment>
<keyword evidence="2" id="KW-0378">Hydrolase</keyword>
<dbReference type="Proteomes" id="UP000035721">
    <property type="component" value="Unassembled WGS sequence"/>
</dbReference>
<evidence type="ECO:0000313" key="6">
    <source>
        <dbReference type="Proteomes" id="UP000035721"/>
    </source>
</evidence>
<protein>
    <recommendedName>
        <fullName evidence="4">Carboxyltransferase domain-containing protein</fullName>
    </recommendedName>
</protein>
<evidence type="ECO:0000256" key="3">
    <source>
        <dbReference type="ARBA" id="ARBA00022840"/>
    </source>
</evidence>
<reference evidence="5 6" key="1">
    <citation type="journal article" date="2013" name="ISME J.">
        <title>A metabolic model for members of the genus Tetrasphaera involved in enhanced biological phosphorus removal.</title>
        <authorList>
            <person name="Kristiansen R."/>
            <person name="Nguyen H.T.T."/>
            <person name="Saunders A.M."/>
            <person name="Nielsen J.L."/>
            <person name="Wimmer R."/>
            <person name="Le V.Q."/>
            <person name="McIlroy S.J."/>
            <person name="Petrovski S."/>
            <person name="Seviour R.J."/>
            <person name="Calteau A."/>
            <person name="Nielsen K.L."/>
            <person name="Nielsen P.H."/>
        </authorList>
    </citation>
    <scope>NUCLEOTIDE SEQUENCE [LARGE SCALE GENOMIC DNA]</scope>
    <source>
        <strain evidence="5 6">T1-X7</strain>
    </source>
</reference>
<dbReference type="SMART" id="SM00797">
    <property type="entry name" value="AHS2"/>
    <property type="match status" value="1"/>
</dbReference>
<dbReference type="EMBL" id="CAJB01000257">
    <property type="protein sequence ID" value="CCH78720.1"/>
    <property type="molecule type" value="Genomic_DNA"/>
</dbReference>
<dbReference type="AlphaFoldDB" id="A0A077M3L0"/>
<dbReference type="GO" id="GO:0016787">
    <property type="term" value="F:hydrolase activity"/>
    <property type="evidence" value="ECO:0007669"/>
    <property type="project" value="UniProtKB-KW"/>
</dbReference>
<evidence type="ECO:0000259" key="4">
    <source>
        <dbReference type="SMART" id="SM00797"/>
    </source>
</evidence>
<dbReference type="InterPro" id="IPR003778">
    <property type="entry name" value="CT_A_B"/>
</dbReference>
<proteinExistence type="predicted"/>
<gene>
    <name evidence="5" type="ORF">BN12_330006</name>
</gene>
<dbReference type="InterPro" id="IPR029000">
    <property type="entry name" value="Cyclophilin-like_dom_sf"/>
</dbReference>
<dbReference type="SUPFAM" id="SSF50891">
    <property type="entry name" value="Cyclophilin-like"/>
    <property type="match status" value="1"/>
</dbReference>
<dbReference type="InterPro" id="IPR052708">
    <property type="entry name" value="PxpC"/>
</dbReference>
<sequence>MNGRALHVLDPGPLTLVEDAGRAGLAHLGVSPSGAADRTAYELGERLVGNPRGRAALEVLLGGLTVRAEGDLLAALTGARCPAAVDGAEVGYAAPFHLSHGATLRLGTPTEGLRTYVSLRGGIEMPPVLGSCSRDVLAGLGPDPVDAGMVLVVGPADPAVLPGVDEAPVVTPAGDVAELVVLPGPRTDRLSEPGALTGGVWTVGADSNRVGVRLAGAAAAGLVRHTDVELPSEGLVSGAVQLPPGGELVVFLADHPVTGGYPVVAVLTDESVSHAAQLRPGQQVRLRWRGRAPLPAC</sequence>
<dbReference type="PANTHER" id="PTHR43309">
    <property type="entry name" value="5-OXOPROLINASE SUBUNIT C"/>
    <property type="match status" value="1"/>
</dbReference>
<evidence type="ECO:0000256" key="1">
    <source>
        <dbReference type="ARBA" id="ARBA00022741"/>
    </source>
</evidence>
<evidence type="ECO:0000313" key="5">
    <source>
        <dbReference type="EMBL" id="CCH78720.1"/>
    </source>
</evidence>
<dbReference type="PANTHER" id="PTHR43309:SF3">
    <property type="entry name" value="5-OXOPROLINASE SUBUNIT C"/>
    <property type="match status" value="1"/>
</dbReference>
<dbReference type="OrthoDB" id="9768696at2"/>
<dbReference type="GO" id="GO:0005524">
    <property type="term" value="F:ATP binding"/>
    <property type="evidence" value="ECO:0007669"/>
    <property type="project" value="UniProtKB-KW"/>
</dbReference>
<dbReference type="Pfam" id="PF02626">
    <property type="entry name" value="CT_A_B"/>
    <property type="match status" value="1"/>
</dbReference>
<evidence type="ECO:0000256" key="2">
    <source>
        <dbReference type="ARBA" id="ARBA00022801"/>
    </source>
</evidence>
<keyword evidence="3" id="KW-0067">ATP-binding</keyword>
<keyword evidence="1" id="KW-0547">Nucleotide-binding</keyword>
<name>A0A077M3L0_9MICO</name>
<keyword evidence="6" id="KW-1185">Reference proteome</keyword>
<dbReference type="NCBIfam" id="TIGR00724">
    <property type="entry name" value="urea_amlyse_rel"/>
    <property type="match status" value="1"/>
</dbReference>
<accession>A0A077M3L0</accession>
<organism evidence="5 6">
    <name type="scientific">Nostocoides japonicum T1-X7</name>
    <dbReference type="NCBI Taxonomy" id="1194083"/>
    <lineage>
        <taxon>Bacteria</taxon>
        <taxon>Bacillati</taxon>
        <taxon>Actinomycetota</taxon>
        <taxon>Actinomycetes</taxon>
        <taxon>Micrococcales</taxon>
        <taxon>Intrasporangiaceae</taxon>
        <taxon>Nostocoides</taxon>
    </lineage>
</organism>
<feature type="domain" description="Carboxyltransferase" evidence="4">
    <location>
        <begin position="27"/>
        <end position="297"/>
    </location>
</feature>
<dbReference type="RefSeq" id="WP_048550879.1">
    <property type="nucleotide sequence ID" value="NZ_HF570958.1"/>
</dbReference>
<dbReference type="STRING" id="1194083.BN12_330006"/>